<dbReference type="EMBL" id="CADCXU010032192">
    <property type="protein sequence ID" value="CAB0018044.1"/>
    <property type="molecule type" value="Genomic_DNA"/>
</dbReference>
<proteinExistence type="predicted"/>
<dbReference type="EMBL" id="CADCXU010032191">
    <property type="protein sequence ID" value="CAB0018043.1"/>
    <property type="molecule type" value="Genomic_DNA"/>
</dbReference>
<sequence>MAFRTFGVVRGGKDTFQKQWSHGVSLIREKPNLSLGADDRCVRKFRKAIR</sequence>
<name>A0A6H5HJN7_9HEMI</name>
<feature type="non-terminal residue" evidence="2">
    <location>
        <position position="50"/>
    </location>
</feature>
<protein>
    <submittedName>
        <fullName evidence="2">Uncharacterized protein</fullName>
    </submittedName>
</protein>
<organism evidence="2 3">
    <name type="scientific">Nesidiocoris tenuis</name>
    <dbReference type="NCBI Taxonomy" id="355587"/>
    <lineage>
        <taxon>Eukaryota</taxon>
        <taxon>Metazoa</taxon>
        <taxon>Ecdysozoa</taxon>
        <taxon>Arthropoda</taxon>
        <taxon>Hexapoda</taxon>
        <taxon>Insecta</taxon>
        <taxon>Pterygota</taxon>
        <taxon>Neoptera</taxon>
        <taxon>Paraneoptera</taxon>
        <taxon>Hemiptera</taxon>
        <taxon>Heteroptera</taxon>
        <taxon>Panheteroptera</taxon>
        <taxon>Cimicomorpha</taxon>
        <taxon>Miridae</taxon>
        <taxon>Dicyphina</taxon>
        <taxon>Nesidiocoris</taxon>
    </lineage>
</organism>
<keyword evidence="3" id="KW-1185">Reference proteome</keyword>
<evidence type="ECO:0000313" key="3">
    <source>
        <dbReference type="Proteomes" id="UP000479000"/>
    </source>
</evidence>
<evidence type="ECO:0000313" key="1">
    <source>
        <dbReference type="EMBL" id="CAB0018043.1"/>
    </source>
</evidence>
<dbReference type="AlphaFoldDB" id="A0A6H5HJN7"/>
<reference evidence="2 3" key="1">
    <citation type="submission" date="2020-02" db="EMBL/GenBank/DDBJ databases">
        <authorList>
            <person name="Ferguson B K."/>
        </authorList>
    </citation>
    <scope>NUCLEOTIDE SEQUENCE [LARGE SCALE GENOMIC DNA]</scope>
</reference>
<dbReference type="Proteomes" id="UP000479000">
    <property type="component" value="Unassembled WGS sequence"/>
</dbReference>
<accession>A0A6H5HJN7</accession>
<gene>
    <name evidence="1" type="ORF">NTEN_LOCUS21952</name>
    <name evidence="2" type="ORF">NTEN_LOCUS21953</name>
</gene>
<evidence type="ECO:0000313" key="2">
    <source>
        <dbReference type="EMBL" id="CAB0018044.1"/>
    </source>
</evidence>